<dbReference type="GO" id="GO:0043565">
    <property type="term" value="F:sequence-specific DNA binding"/>
    <property type="evidence" value="ECO:0007669"/>
    <property type="project" value="InterPro"/>
</dbReference>
<dbReference type="Gene3D" id="1.10.10.60">
    <property type="entry name" value="Homeodomain-like"/>
    <property type="match status" value="2"/>
</dbReference>
<dbReference type="PANTHER" id="PTHR43280:SF2">
    <property type="entry name" value="HTH-TYPE TRANSCRIPTIONAL REGULATOR EXSA"/>
    <property type="match status" value="1"/>
</dbReference>
<dbReference type="InterPro" id="IPR018060">
    <property type="entry name" value="HTH_AraC"/>
</dbReference>
<dbReference type="PANTHER" id="PTHR43280">
    <property type="entry name" value="ARAC-FAMILY TRANSCRIPTIONAL REGULATOR"/>
    <property type="match status" value="1"/>
</dbReference>
<proteinExistence type="predicted"/>
<name>A0A5B2VM60_9BACT</name>
<organism evidence="5 6">
    <name type="scientific">Chitinophaga agrisoli</name>
    <dbReference type="NCBI Taxonomy" id="2607653"/>
    <lineage>
        <taxon>Bacteria</taxon>
        <taxon>Pseudomonadati</taxon>
        <taxon>Bacteroidota</taxon>
        <taxon>Chitinophagia</taxon>
        <taxon>Chitinophagales</taxon>
        <taxon>Chitinophagaceae</taxon>
        <taxon>Chitinophaga</taxon>
    </lineage>
</organism>
<dbReference type="SUPFAM" id="SSF46689">
    <property type="entry name" value="Homeodomain-like"/>
    <property type="match status" value="1"/>
</dbReference>
<evidence type="ECO:0000313" key="5">
    <source>
        <dbReference type="EMBL" id="KAA2239740.1"/>
    </source>
</evidence>
<evidence type="ECO:0000256" key="1">
    <source>
        <dbReference type="ARBA" id="ARBA00023015"/>
    </source>
</evidence>
<dbReference type="EMBL" id="VUOC01000004">
    <property type="protein sequence ID" value="KAA2239740.1"/>
    <property type="molecule type" value="Genomic_DNA"/>
</dbReference>
<dbReference type="Pfam" id="PF12833">
    <property type="entry name" value="HTH_18"/>
    <property type="match status" value="1"/>
</dbReference>
<evidence type="ECO:0000256" key="2">
    <source>
        <dbReference type="ARBA" id="ARBA00023125"/>
    </source>
</evidence>
<keyword evidence="2" id="KW-0238">DNA-binding</keyword>
<dbReference type="InterPro" id="IPR009057">
    <property type="entry name" value="Homeodomain-like_sf"/>
</dbReference>
<dbReference type="Proteomes" id="UP000324611">
    <property type="component" value="Unassembled WGS sequence"/>
</dbReference>
<protein>
    <submittedName>
        <fullName evidence="5">Helix-turn-helix transcriptional regulator</fullName>
    </submittedName>
</protein>
<sequence>MTPVVPQSDRQPILDTTLMQLSNHPQHDTGRVVPVPRELKNRLVPWATSHCKEYDFGHALLQELITPDYGIYITSFDVQFPAKMHATWDRPTVTLQYTREGEILCRINNQEKIMLEGSKYNLFYLTAGAYVLQPLPGISESLHIEIGPTYLKDLLTAHAPLQKMMHNLYAANTSGGILFPARMTGKVKSIIHEMYQSRKAGHSLQLEMKTLIYRLLCAYDDEITLNNYLETVQASKTSKLILGVRHHIIDYPHIHECSLDQLSKRFNISPSSLKVNFKKQCDISLGDFVQQQCIIKAQQLLLLGIDSIRDIALQLGYTDVSNFSRAFRKYMGCPPNEMKLHPERYRNGV</sequence>
<dbReference type="GO" id="GO:0003700">
    <property type="term" value="F:DNA-binding transcription factor activity"/>
    <property type="evidence" value="ECO:0007669"/>
    <property type="project" value="InterPro"/>
</dbReference>
<keyword evidence="1" id="KW-0805">Transcription regulation</keyword>
<dbReference type="SMART" id="SM00342">
    <property type="entry name" value="HTH_ARAC"/>
    <property type="match status" value="1"/>
</dbReference>
<accession>A0A5B2VM60</accession>
<evidence type="ECO:0000256" key="3">
    <source>
        <dbReference type="ARBA" id="ARBA00023163"/>
    </source>
</evidence>
<reference evidence="5 6" key="1">
    <citation type="submission" date="2019-09" db="EMBL/GenBank/DDBJ databases">
        <title>Chitinophaga ginsengihumi sp. nov., isolated from soil of ginseng rhizosphere.</title>
        <authorList>
            <person name="Lee J."/>
        </authorList>
    </citation>
    <scope>NUCLEOTIDE SEQUENCE [LARGE SCALE GENOMIC DNA]</scope>
    <source>
        <strain evidence="5 6">BN140078</strain>
    </source>
</reference>
<gene>
    <name evidence="5" type="ORF">F0L74_26470</name>
</gene>
<reference evidence="5 6" key="2">
    <citation type="submission" date="2019-09" db="EMBL/GenBank/DDBJ databases">
        <authorList>
            <person name="Jin C."/>
        </authorList>
    </citation>
    <scope>NUCLEOTIDE SEQUENCE [LARGE SCALE GENOMIC DNA]</scope>
    <source>
        <strain evidence="5 6">BN140078</strain>
    </source>
</reference>
<keyword evidence="3" id="KW-0804">Transcription</keyword>
<dbReference type="AlphaFoldDB" id="A0A5B2VM60"/>
<comment type="caution">
    <text evidence="5">The sequence shown here is derived from an EMBL/GenBank/DDBJ whole genome shotgun (WGS) entry which is preliminary data.</text>
</comment>
<feature type="domain" description="HTH araC/xylS-type" evidence="4">
    <location>
        <begin position="238"/>
        <end position="341"/>
    </location>
</feature>
<keyword evidence="6" id="KW-1185">Reference proteome</keyword>
<dbReference type="PRINTS" id="PR00032">
    <property type="entry name" value="HTHARAC"/>
</dbReference>
<evidence type="ECO:0000313" key="6">
    <source>
        <dbReference type="Proteomes" id="UP000324611"/>
    </source>
</evidence>
<dbReference type="InterPro" id="IPR020449">
    <property type="entry name" value="Tscrpt_reg_AraC-type_HTH"/>
</dbReference>
<evidence type="ECO:0000259" key="4">
    <source>
        <dbReference type="PROSITE" id="PS01124"/>
    </source>
</evidence>
<dbReference type="PROSITE" id="PS01124">
    <property type="entry name" value="HTH_ARAC_FAMILY_2"/>
    <property type="match status" value="1"/>
</dbReference>